<evidence type="ECO:0000259" key="2">
    <source>
        <dbReference type="PROSITE" id="PS50011"/>
    </source>
</evidence>
<feature type="compositionally biased region" description="Polar residues" evidence="1">
    <location>
        <begin position="27"/>
        <end position="37"/>
    </location>
</feature>
<dbReference type="AlphaFoldDB" id="A0AAV5RTI7"/>
<dbReference type="GO" id="GO:0004672">
    <property type="term" value="F:protein kinase activity"/>
    <property type="evidence" value="ECO:0007669"/>
    <property type="project" value="InterPro"/>
</dbReference>
<dbReference type="Proteomes" id="UP001377567">
    <property type="component" value="Unassembled WGS sequence"/>
</dbReference>
<organism evidence="3 4">
    <name type="scientific">Maudiozyma humilis</name>
    <name type="common">Sour dough yeast</name>
    <name type="synonym">Kazachstania humilis</name>
    <dbReference type="NCBI Taxonomy" id="51915"/>
    <lineage>
        <taxon>Eukaryota</taxon>
        <taxon>Fungi</taxon>
        <taxon>Dikarya</taxon>
        <taxon>Ascomycota</taxon>
        <taxon>Saccharomycotina</taxon>
        <taxon>Saccharomycetes</taxon>
        <taxon>Saccharomycetales</taxon>
        <taxon>Saccharomycetaceae</taxon>
        <taxon>Maudiozyma</taxon>
    </lineage>
</organism>
<dbReference type="EMBL" id="BTGD01000003">
    <property type="protein sequence ID" value="GMM54879.1"/>
    <property type="molecule type" value="Genomic_DNA"/>
</dbReference>
<keyword evidence="3" id="KW-0418">Kinase</keyword>
<evidence type="ECO:0000313" key="3">
    <source>
        <dbReference type="EMBL" id="GMM54879.1"/>
    </source>
</evidence>
<dbReference type="SMART" id="SM00220">
    <property type="entry name" value="S_TKc"/>
    <property type="match status" value="1"/>
</dbReference>
<comment type="caution">
    <text evidence="3">The sequence shown here is derived from an EMBL/GenBank/DDBJ whole genome shotgun (WGS) entry which is preliminary data.</text>
</comment>
<keyword evidence="3" id="KW-0808">Transferase</keyword>
<feature type="region of interest" description="Disordered" evidence="1">
    <location>
        <begin position="1"/>
        <end position="37"/>
    </location>
</feature>
<accession>A0AAV5RTI7</accession>
<sequence>MGPATANVLGRQEQTTQTPSPRGGTPLNHTNTTSTDSFALDLTRREDGVVPYAAATAAVAAANATTANGGIATTGRLRDNYTLNKYNQTSSSDFERSDTADSPGVSLSNERTGSFSRSRLTLTHSQSSNLPPRNYILGEADDSSSSDHGLVLSSRHTGPLNEISFLEDSAANNQEHQQGNTQRSDSSYYLLQDEYIPGLDYNDIIKKWERESSSELLNGITGTSGSHKRNVPSINNSYGYSKTSHSNLFKKIHKQNDKNPSSLQLSKYSTWESMDDEEEELGGTSGSNDVYGFDSAAKKSGSISISKSTSKTNATAIPAPYDLTDSHAQVEPIPLPSFRTLMTPPSAIEMKRRVSYPSVYNKNIINDNAATPGNIANNNLKGATPQGTTIMDNSLNNLKSSLSPLKMRTQPSSSALTNQLTSLRRNGSISLQRRTSIDEASVSSSYTQLPRDLEELPLAKREEINELIASLPEDFLSQSYSQRKKIVIDLLAPEDEHHYKMIMTLAKKYLLNSSRSSISIMNNNIPNNTGFPTDRDNQTLPSVQITRHNSIASQYLNSFSPVFVMPSSLPNNPHGQGSASVSYQNSVAGTFTRPGGEGSQIFNYTIGKEIGYGAFGNIYECQSNETGESKAAKVVLFKGNSDTEEQAVREVAIWNKLSHPYILPLLKYKHDEGFAMYSLTEKIDHGTLYDLVIPWGIFPESNIAHEERCKYTAEIAYQAIEAIKYMHSKNIVHGDIKLENCLLEESKHGKFKWKVYVCDFGMSHDLINDNPNRPGAPRNIGSLPYASPELLTDNRIGFESDAWAFGVMLYVMLMGKFPFKHGSEAKEKELIQSGCFDVDGLTYVDGVSKYAALKEIICGCLEVDPSKRWTITQIDQALTNI</sequence>
<feature type="compositionally biased region" description="Polar residues" evidence="1">
    <location>
        <begin position="105"/>
        <end position="131"/>
    </location>
</feature>
<name>A0AAV5RTI7_MAUHU</name>
<dbReference type="Pfam" id="PF00069">
    <property type="entry name" value="Pkinase"/>
    <property type="match status" value="1"/>
</dbReference>
<dbReference type="SUPFAM" id="SSF56112">
    <property type="entry name" value="Protein kinase-like (PK-like)"/>
    <property type="match status" value="1"/>
</dbReference>
<gene>
    <name evidence="3" type="ORF">DAKH74_014950</name>
</gene>
<dbReference type="InterPro" id="IPR011009">
    <property type="entry name" value="Kinase-like_dom_sf"/>
</dbReference>
<keyword evidence="4" id="KW-1185">Reference proteome</keyword>
<dbReference type="PROSITE" id="PS00108">
    <property type="entry name" value="PROTEIN_KINASE_ST"/>
    <property type="match status" value="1"/>
</dbReference>
<proteinExistence type="predicted"/>
<evidence type="ECO:0000256" key="1">
    <source>
        <dbReference type="SAM" id="MobiDB-lite"/>
    </source>
</evidence>
<feature type="region of interest" description="Disordered" evidence="1">
    <location>
        <begin position="88"/>
        <end position="154"/>
    </location>
</feature>
<dbReference type="PROSITE" id="PS50011">
    <property type="entry name" value="PROTEIN_KINASE_DOM"/>
    <property type="match status" value="1"/>
</dbReference>
<dbReference type="InterPro" id="IPR000719">
    <property type="entry name" value="Prot_kinase_dom"/>
</dbReference>
<feature type="domain" description="Protein kinase" evidence="2">
    <location>
        <begin position="604"/>
        <end position="881"/>
    </location>
</feature>
<dbReference type="PANTHER" id="PTHR24347">
    <property type="entry name" value="SERINE/THREONINE-PROTEIN KINASE"/>
    <property type="match status" value="1"/>
</dbReference>
<dbReference type="Gene3D" id="1.10.510.10">
    <property type="entry name" value="Transferase(Phosphotransferase) domain 1"/>
    <property type="match status" value="1"/>
</dbReference>
<protein>
    <submittedName>
        <fullName evidence="3">Protein kinase</fullName>
    </submittedName>
</protein>
<evidence type="ECO:0000313" key="4">
    <source>
        <dbReference type="Proteomes" id="UP001377567"/>
    </source>
</evidence>
<reference evidence="3 4" key="1">
    <citation type="journal article" date="2023" name="Elife">
        <title>Identification of key yeast species and microbe-microbe interactions impacting larval growth of Drosophila in the wild.</title>
        <authorList>
            <person name="Mure A."/>
            <person name="Sugiura Y."/>
            <person name="Maeda R."/>
            <person name="Honda K."/>
            <person name="Sakurai N."/>
            <person name="Takahashi Y."/>
            <person name="Watada M."/>
            <person name="Katoh T."/>
            <person name="Gotoh A."/>
            <person name="Gotoh Y."/>
            <person name="Taniguchi I."/>
            <person name="Nakamura K."/>
            <person name="Hayashi T."/>
            <person name="Katayama T."/>
            <person name="Uemura T."/>
            <person name="Hattori Y."/>
        </authorList>
    </citation>
    <scope>NUCLEOTIDE SEQUENCE [LARGE SCALE GENOMIC DNA]</scope>
    <source>
        <strain evidence="3 4">KH-74</strain>
    </source>
</reference>
<dbReference type="InterPro" id="IPR008271">
    <property type="entry name" value="Ser/Thr_kinase_AS"/>
</dbReference>
<dbReference type="GO" id="GO:0005524">
    <property type="term" value="F:ATP binding"/>
    <property type="evidence" value="ECO:0007669"/>
    <property type="project" value="InterPro"/>
</dbReference>